<dbReference type="RefSeq" id="WP_099186850.1">
    <property type="nucleotide sequence ID" value="NZ_BEWI01000032.1"/>
</dbReference>
<reference evidence="2 3" key="2">
    <citation type="journal article" date="2013" name="Environ. Sci. Technol.">
        <title>The 4-tert-butylphenol-utilizing bacterium Sphingobium fuliginis OMI can degrade bisphenols via phenolic ring hydroxylation and meta-cleavage pathway.</title>
        <authorList>
            <person name="Ogata Y."/>
            <person name="Goda S."/>
            <person name="Toyama T."/>
            <person name="Sei K."/>
            <person name="Ike M."/>
        </authorList>
    </citation>
    <scope>NUCLEOTIDE SEQUENCE [LARGE SCALE GENOMIC DNA]</scope>
    <source>
        <strain evidence="2 3">OMI</strain>
    </source>
</reference>
<evidence type="ECO:0000313" key="2">
    <source>
        <dbReference type="EMBL" id="GAY24376.1"/>
    </source>
</evidence>
<organism evidence="2 3">
    <name type="scientific">Sphingobium fuliginis (strain ATCC 27551)</name>
    <dbReference type="NCBI Taxonomy" id="336203"/>
    <lineage>
        <taxon>Bacteria</taxon>
        <taxon>Pseudomonadati</taxon>
        <taxon>Pseudomonadota</taxon>
        <taxon>Alphaproteobacteria</taxon>
        <taxon>Sphingomonadales</taxon>
        <taxon>Sphingomonadaceae</taxon>
        <taxon>Sphingobium</taxon>
    </lineage>
</organism>
<protein>
    <recommendedName>
        <fullName evidence="1">RES domain-containing protein</fullName>
    </recommendedName>
</protein>
<feature type="domain" description="RES" evidence="1">
    <location>
        <begin position="28"/>
        <end position="187"/>
    </location>
</feature>
<accession>A0A292ZN75</accession>
<proteinExistence type="predicted"/>
<dbReference type="Proteomes" id="UP000221538">
    <property type="component" value="Unassembled WGS sequence"/>
</dbReference>
<dbReference type="AlphaFoldDB" id="A0A292ZN75"/>
<gene>
    <name evidence="2" type="ORF">SFOMI_4956</name>
</gene>
<dbReference type="EMBL" id="BEWI01000032">
    <property type="protein sequence ID" value="GAY24376.1"/>
    <property type="molecule type" value="Genomic_DNA"/>
</dbReference>
<evidence type="ECO:0000259" key="1">
    <source>
        <dbReference type="Pfam" id="PF08808"/>
    </source>
</evidence>
<dbReference type="Pfam" id="PF08808">
    <property type="entry name" value="RES"/>
    <property type="match status" value="1"/>
</dbReference>
<reference evidence="2 3" key="1">
    <citation type="journal article" date="2013" name="Biodegradation">
        <title>Occurrence of 4-tert-butylphenol (4-t-BP) biodegradation in an aquatic sample caused by the presence of Spirodela polyrrhiza and isolation of a 4-t-BP-utilizing bacterium.</title>
        <authorList>
            <person name="Ogata Y."/>
            <person name="Toyama T."/>
            <person name="Yu N."/>
            <person name="Wang X."/>
            <person name="Sei K."/>
            <person name="Ike M."/>
        </authorList>
    </citation>
    <scope>NUCLEOTIDE SEQUENCE [LARGE SCALE GENOMIC DNA]</scope>
    <source>
        <strain evidence="2 3">OMI</strain>
    </source>
</reference>
<comment type="caution">
    <text evidence="2">The sequence shown here is derived from an EMBL/GenBank/DDBJ whole genome shotgun (WGS) entry which is preliminary data.</text>
</comment>
<dbReference type="InterPro" id="IPR014914">
    <property type="entry name" value="RES_dom"/>
</dbReference>
<name>A0A292ZN75_SPHSA</name>
<sequence length="223" mass="24490">MRFSIKVPNPATMKVGKEDYHVLKAGTPLHRIHLKDFGATQFNDSEKGNARFSPIRDAGGAIIPTIYAGQSFECATCEIILRCPDKPPRVRTSITPPDIVYPADYRLHAHSEVRTTQDLKLVSITATGQRKIGISGNGLLAGPRSSYPVTRSWAERIHATCPTAQGLYYISYQYGPEFALLLFGDRVSGDVLEAVSTRSVADPVCHAEIQKIADALSIDYEDI</sequence>
<evidence type="ECO:0000313" key="3">
    <source>
        <dbReference type="Proteomes" id="UP000221538"/>
    </source>
</evidence>